<dbReference type="Proteomes" id="UP000593573">
    <property type="component" value="Unassembled WGS sequence"/>
</dbReference>
<evidence type="ECO:0008006" key="5">
    <source>
        <dbReference type="Google" id="ProtNLM"/>
    </source>
</evidence>
<comment type="caution">
    <text evidence="3">The sequence shown here is derived from an EMBL/GenBank/DDBJ whole genome shotgun (WGS) entry which is preliminary data.</text>
</comment>
<dbReference type="EMBL" id="JABFAB010000001">
    <property type="protein sequence ID" value="MBA0639509.1"/>
    <property type="molecule type" value="Genomic_DNA"/>
</dbReference>
<gene>
    <name evidence="3" type="ORF">Goklo_022542</name>
</gene>
<organism evidence="3 4">
    <name type="scientific">Gossypium klotzschianum</name>
    <dbReference type="NCBI Taxonomy" id="34286"/>
    <lineage>
        <taxon>Eukaryota</taxon>
        <taxon>Viridiplantae</taxon>
        <taxon>Streptophyta</taxon>
        <taxon>Embryophyta</taxon>
        <taxon>Tracheophyta</taxon>
        <taxon>Spermatophyta</taxon>
        <taxon>Magnoliopsida</taxon>
        <taxon>eudicotyledons</taxon>
        <taxon>Gunneridae</taxon>
        <taxon>Pentapetalae</taxon>
        <taxon>rosids</taxon>
        <taxon>malvids</taxon>
        <taxon>Malvales</taxon>
        <taxon>Malvaceae</taxon>
        <taxon>Malvoideae</taxon>
        <taxon>Gossypium</taxon>
    </lineage>
</organism>
<dbReference type="PANTHER" id="PTHR46008">
    <property type="entry name" value="LEAF RUST 10 DISEASE-RESISTANCE LOCUS RECEPTOR-LIKE PROTEIN KINASE-LIKE 1.4"/>
    <property type="match status" value="1"/>
</dbReference>
<evidence type="ECO:0000313" key="4">
    <source>
        <dbReference type="Proteomes" id="UP000593573"/>
    </source>
</evidence>
<dbReference type="OrthoDB" id="1383506at2759"/>
<evidence type="ECO:0000256" key="1">
    <source>
        <dbReference type="ARBA" id="ARBA00022741"/>
    </source>
</evidence>
<keyword evidence="2" id="KW-0067">ATP-binding</keyword>
<keyword evidence="1" id="KW-0547">Nucleotide-binding</keyword>
<dbReference type="GO" id="GO:0016301">
    <property type="term" value="F:kinase activity"/>
    <property type="evidence" value="ECO:0007669"/>
    <property type="project" value="TreeGrafter"/>
</dbReference>
<evidence type="ECO:0000313" key="3">
    <source>
        <dbReference type="EMBL" id="MBA0639509.1"/>
    </source>
</evidence>
<keyword evidence="4" id="KW-1185">Reference proteome</keyword>
<reference evidence="3 4" key="1">
    <citation type="journal article" date="2019" name="Genome Biol. Evol.">
        <title>Insights into the evolution of the New World diploid cottons (Gossypium, subgenus Houzingenia) based on genome sequencing.</title>
        <authorList>
            <person name="Grover C.E."/>
            <person name="Arick M.A. 2nd"/>
            <person name="Thrash A."/>
            <person name="Conover J.L."/>
            <person name="Sanders W.S."/>
            <person name="Peterson D.G."/>
            <person name="Frelichowski J.E."/>
            <person name="Scheffler J.A."/>
            <person name="Scheffler B.E."/>
            <person name="Wendel J.F."/>
        </authorList>
    </citation>
    <scope>NUCLEOTIDE SEQUENCE [LARGE SCALE GENOMIC DNA]</scope>
    <source>
        <strain evidence="3">57</strain>
        <tissue evidence="3">Leaf</tissue>
    </source>
</reference>
<evidence type="ECO:0000256" key="2">
    <source>
        <dbReference type="ARBA" id="ARBA00022840"/>
    </source>
</evidence>
<accession>A0A7J8TMV5</accession>
<dbReference type="InterPro" id="IPR011009">
    <property type="entry name" value="Kinase-like_dom_sf"/>
</dbReference>
<proteinExistence type="predicted"/>
<dbReference type="AlphaFoldDB" id="A0A7J8TMV5"/>
<dbReference type="PANTHER" id="PTHR46008:SF48">
    <property type="entry name" value="PROTEIN KINASE DOMAIN-CONTAINING PROTEIN"/>
    <property type="match status" value="1"/>
</dbReference>
<sequence length="76" mass="8874">MSRISMENVPLTTVVKGTFSYMDPEYYRRLQLTEKSDVYSFVVVLFKVPSMNSVARTLEFALQLQEFEDAEEIRQA</sequence>
<dbReference type="GO" id="GO:0005524">
    <property type="term" value="F:ATP binding"/>
    <property type="evidence" value="ECO:0007669"/>
    <property type="project" value="UniProtKB-KW"/>
</dbReference>
<feature type="non-terminal residue" evidence="3">
    <location>
        <position position="1"/>
    </location>
</feature>
<dbReference type="SUPFAM" id="SSF56112">
    <property type="entry name" value="Protein kinase-like (PK-like)"/>
    <property type="match status" value="1"/>
</dbReference>
<protein>
    <recommendedName>
        <fullName evidence="5">Protein kinase domain-containing protein</fullName>
    </recommendedName>
</protein>
<name>A0A7J8TMV5_9ROSI</name>
<dbReference type="Gene3D" id="1.10.510.10">
    <property type="entry name" value="Transferase(Phosphotransferase) domain 1"/>
    <property type="match status" value="1"/>
</dbReference>